<organism evidence="4 5">
    <name type="scientific">Caminibacter pacificus</name>
    <dbReference type="NCBI Taxonomy" id="1424653"/>
    <lineage>
        <taxon>Bacteria</taxon>
        <taxon>Pseudomonadati</taxon>
        <taxon>Campylobacterota</taxon>
        <taxon>Epsilonproteobacteria</taxon>
        <taxon>Nautiliales</taxon>
        <taxon>Nautiliaceae</taxon>
        <taxon>Caminibacter</taxon>
    </lineage>
</organism>
<evidence type="ECO:0000259" key="2">
    <source>
        <dbReference type="Pfam" id="PF13194"/>
    </source>
</evidence>
<feature type="transmembrane region" description="Helical" evidence="1">
    <location>
        <begin position="397"/>
        <end position="414"/>
    </location>
</feature>
<dbReference type="Pfam" id="PF13194">
    <property type="entry name" value="DUF4010"/>
    <property type="match status" value="1"/>
</dbReference>
<gene>
    <name evidence="3" type="ORF">C6V80_04550</name>
    <name evidence="4" type="ORF">EDC58_0519</name>
</gene>
<feature type="transmembrane region" description="Helical" evidence="1">
    <location>
        <begin position="334"/>
        <end position="355"/>
    </location>
</feature>
<evidence type="ECO:0000313" key="6">
    <source>
        <dbReference type="Proteomes" id="UP000298805"/>
    </source>
</evidence>
<evidence type="ECO:0000313" key="5">
    <source>
        <dbReference type="Proteomes" id="UP000272781"/>
    </source>
</evidence>
<dbReference type="PANTHER" id="PTHR39084:SF1">
    <property type="entry name" value="DUF4010 DOMAIN-CONTAINING PROTEIN"/>
    <property type="match status" value="1"/>
</dbReference>
<sequence>MNTLSFIPQDLVYFFIVVALSFLVGLELKAYRLHKEPKPHLGSARTYTFIGIIGFVFYKISLNLYITGFITLSVLYAIHYYFKNEEQRTSILSFLIMAIVYSFGALINIYQNIWMPALLFVLIVFILNYKSYLGRALNEINEKEFETLGKFVLLSAVILPILPNTPIKTIGISPFKIWLVVVVISAISYGSYLAQKFIFKNKGYLLTGIFGGLYSSTATTVVLSKKALSINASGNILSIINSAIIIATSMMYLRLLVIAFIFNSEVARKILIPMVLFALIGVIISFFLYKKNVAADAPIDDRNPLELGTAFVFAFLFVAMMVITHYVTSHFGNVGLKILSFIIGFTDIDPFVLSLLTGKFHITLNDIASAIVIAAGSNDILKAIYALVFSKKIAKTSAFWLFVLGVLTIIYGLLF</sequence>
<feature type="domain" description="DUF4010" evidence="2">
    <location>
        <begin position="182"/>
        <end position="389"/>
    </location>
</feature>
<feature type="transmembrane region" description="Helical" evidence="1">
    <location>
        <begin position="204"/>
        <end position="224"/>
    </location>
</feature>
<dbReference type="EMBL" id="CP027432">
    <property type="protein sequence ID" value="QCI28251.1"/>
    <property type="molecule type" value="Genomic_DNA"/>
</dbReference>
<feature type="transmembrane region" description="Helical" evidence="1">
    <location>
        <begin position="113"/>
        <end position="133"/>
    </location>
</feature>
<protein>
    <submittedName>
        <fullName evidence="3">DUF4010 domain-containing protein</fullName>
    </submittedName>
    <submittedName>
        <fullName evidence="4">Uncharacterized membrane protein (DUF4010 family)</fullName>
    </submittedName>
</protein>
<proteinExistence type="predicted"/>
<feature type="transmembrane region" description="Helical" evidence="1">
    <location>
        <begin position="89"/>
        <end position="107"/>
    </location>
</feature>
<keyword evidence="1" id="KW-0812">Transmembrane</keyword>
<evidence type="ECO:0000313" key="3">
    <source>
        <dbReference type="EMBL" id="QCI28251.1"/>
    </source>
</evidence>
<keyword evidence="6" id="KW-1185">Reference proteome</keyword>
<dbReference type="RefSeq" id="WP_123351933.1">
    <property type="nucleotide sequence ID" value="NZ_CP027432.2"/>
</dbReference>
<dbReference type="InterPro" id="IPR025105">
    <property type="entry name" value="DUF4010"/>
</dbReference>
<feature type="transmembrane region" description="Helical" evidence="1">
    <location>
        <begin position="145"/>
        <end position="163"/>
    </location>
</feature>
<keyword evidence="1" id="KW-0472">Membrane</keyword>
<name>A0AAJ4REE8_9BACT</name>
<reference evidence="3" key="3">
    <citation type="submission" date="2019-06" db="EMBL/GenBank/DDBJ databases">
        <title>A comparative analysis of the Nautiliaceae.</title>
        <authorList>
            <person name="Grosche A."/>
            <person name="Smedile F."/>
            <person name="Vetriani C."/>
        </authorList>
    </citation>
    <scope>NUCLEOTIDE SEQUENCE</scope>
    <source>
        <strain evidence="3">TB6</strain>
    </source>
</reference>
<feature type="transmembrane region" description="Helical" evidence="1">
    <location>
        <begin position="309"/>
        <end position="327"/>
    </location>
</feature>
<reference evidence="4 5" key="2">
    <citation type="submission" date="2018-11" db="EMBL/GenBank/DDBJ databases">
        <title>Genomic Encyclopedia of Type Strains, Phase IV (KMG-IV): sequencing the most valuable type-strain genomes for metagenomic binning, comparative biology and taxonomic classification.</title>
        <authorList>
            <person name="Goeker M."/>
        </authorList>
    </citation>
    <scope>NUCLEOTIDE SEQUENCE [LARGE SCALE GENOMIC DNA]</scope>
    <source>
        <strain evidence="4 5">DSM 27783</strain>
    </source>
</reference>
<dbReference type="AlphaFoldDB" id="A0AAJ4REE8"/>
<evidence type="ECO:0000313" key="4">
    <source>
        <dbReference type="EMBL" id="ROR41035.1"/>
    </source>
</evidence>
<dbReference type="Proteomes" id="UP000298805">
    <property type="component" value="Chromosome"/>
</dbReference>
<keyword evidence="1" id="KW-1133">Transmembrane helix</keyword>
<dbReference type="Proteomes" id="UP000272781">
    <property type="component" value="Unassembled WGS sequence"/>
</dbReference>
<feature type="transmembrane region" description="Helical" evidence="1">
    <location>
        <begin position="12"/>
        <end position="30"/>
    </location>
</feature>
<feature type="transmembrane region" description="Helical" evidence="1">
    <location>
        <begin position="175"/>
        <end position="192"/>
    </location>
</feature>
<feature type="transmembrane region" description="Helical" evidence="1">
    <location>
        <begin position="270"/>
        <end position="289"/>
    </location>
</feature>
<evidence type="ECO:0000256" key="1">
    <source>
        <dbReference type="SAM" id="Phobius"/>
    </source>
</evidence>
<accession>A0AAJ4REE8</accession>
<dbReference type="EMBL" id="RJVK01000001">
    <property type="protein sequence ID" value="ROR41035.1"/>
    <property type="molecule type" value="Genomic_DNA"/>
</dbReference>
<feature type="transmembrane region" description="Helical" evidence="1">
    <location>
        <begin position="42"/>
        <end position="58"/>
    </location>
</feature>
<feature type="transmembrane region" description="Helical" evidence="1">
    <location>
        <begin position="367"/>
        <end position="385"/>
    </location>
</feature>
<reference evidence="6" key="1">
    <citation type="submission" date="2018-03" db="EMBL/GenBank/DDBJ databases">
        <title>A comparative analysis of the Nautiliaceae.</title>
        <authorList>
            <person name="Grosche A."/>
            <person name="Smedile F."/>
            <person name="Vetriani C."/>
        </authorList>
    </citation>
    <scope>NUCLEOTIDE SEQUENCE [LARGE SCALE GENOMIC DNA]</scope>
    <source>
        <strain evidence="6">TB6</strain>
    </source>
</reference>
<feature type="transmembrane region" description="Helical" evidence="1">
    <location>
        <begin position="236"/>
        <end position="263"/>
    </location>
</feature>
<dbReference type="PANTHER" id="PTHR39084">
    <property type="entry name" value="MEMBRANE PROTEIN-RELATED"/>
    <property type="match status" value="1"/>
</dbReference>